<organism evidence="8 9">
    <name type="scientific">Clostridium brassicae</name>
    <dbReference type="NCBI Taxonomy" id="2999072"/>
    <lineage>
        <taxon>Bacteria</taxon>
        <taxon>Bacillati</taxon>
        <taxon>Bacillota</taxon>
        <taxon>Clostridia</taxon>
        <taxon>Eubacteriales</taxon>
        <taxon>Clostridiaceae</taxon>
        <taxon>Clostridium</taxon>
    </lineage>
</organism>
<keyword evidence="4 7" id="KW-0812">Transmembrane</keyword>
<gene>
    <name evidence="8" type="ORF">OW729_00350</name>
</gene>
<sequence length="430" mass="46160">MKPKKKMSLTIKILLGLLLGVAFGIVSNMFFEKAINESIIKWVLDPAGNVFLRGIKMLVVPLVLCSLICGTASVGDIKKLGRLGVRTMVYYTATTAFAISIAIMLANIIKPGLGGEQLLSTAKSFKTADAPFIMDVFVNMVPTNPIESLVKGEMLQIITFAILFGIAATMIGKAAQPMLDIISQINEVLLKIIGIVMLFAPVGVFALISKVIMIQGSDVLIKLFKYGITIVLVLLIQLIVVYGSALKFIGRVSPIMFFRKFWPVMVVAFSTSSSNATIPINLETCEKKLGVKEAIASFTIPLGATINMDGTAIMQGVATVFIAQVYGIPLTINQMLMVVLTATLASVGTAGVPGVGLITLSMVLQQVGLPVEGISLVLGIDRILDMMRTVVNVSGDATATVIMANLEKELDLDVYNQKYICEEKCVLDAE</sequence>
<evidence type="ECO:0000256" key="4">
    <source>
        <dbReference type="ARBA" id="ARBA00022692"/>
    </source>
</evidence>
<evidence type="ECO:0000256" key="5">
    <source>
        <dbReference type="ARBA" id="ARBA00022989"/>
    </source>
</evidence>
<evidence type="ECO:0000313" key="8">
    <source>
        <dbReference type="EMBL" id="MCY6957045.1"/>
    </source>
</evidence>
<dbReference type="InterPro" id="IPR001991">
    <property type="entry name" value="Na-dicarboxylate_symporter"/>
</dbReference>
<dbReference type="EMBL" id="JAPQFJ010000001">
    <property type="protein sequence ID" value="MCY6957045.1"/>
    <property type="molecule type" value="Genomic_DNA"/>
</dbReference>
<proteinExistence type="predicted"/>
<dbReference type="PANTHER" id="PTHR42865">
    <property type="entry name" value="PROTON/GLUTAMATE-ASPARTATE SYMPORTER"/>
    <property type="match status" value="1"/>
</dbReference>
<evidence type="ECO:0000256" key="1">
    <source>
        <dbReference type="ARBA" id="ARBA00004651"/>
    </source>
</evidence>
<dbReference type="Pfam" id="PF00375">
    <property type="entry name" value="SDF"/>
    <property type="match status" value="1"/>
</dbReference>
<evidence type="ECO:0000313" key="9">
    <source>
        <dbReference type="Proteomes" id="UP001144612"/>
    </source>
</evidence>
<dbReference type="PANTHER" id="PTHR42865:SF7">
    <property type="entry name" value="PROTON_GLUTAMATE-ASPARTATE SYMPORTER"/>
    <property type="match status" value="1"/>
</dbReference>
<keyword evidence="2" id="KW-0813">Transport</keyword>
<comment type="caution">
    <text evidence="8">The sequence shown here is derived from an EMBL/GenBank/DDBJ whole genome shotgun (WGS) entry which is preliminary data.</text>
</comment>
<keyword evidence="6 7" id="KW-0472">Membrane</keyword>
<dbReference type="PRINTS" id="PR00173">
    <property type="entry name" value="EDTRNSPORT"/>
</dbReference>
<accession>A0ABT4D435</accession>
<keyword evidence="5 7" id="KW-1133">Transmembrane helix</keyword>
<protein>
    <submittedName>
        <fullName evidence="8">Dicarboxylate/amino acid:cation symporter</fullName>
    </submittedName>
</protein>
<evidence type="ECO:0000256" key="3">
    <source>
        <dbReference type="ARBA" id="ARBA00022475"/>
    </source>
</evidence>
<dbReference type="Proteomes" id="UP001144612">
    <property type="component" value="Unassembled WGS sequence"/>
</dbReference>
<dbReference type="SUPFAM" id="SSF118215">
    <property type="entry name" value="Proton glutamate symport protein"/>
    <property type="match status" value="1"/>
</dbReference>
<dbReference type="Gene3D" id="1.10.3860.10">
    <property type="entry name" value="Sodium:dicarboxylate symporter"/>
    <property type="match status" value="1"/>
</dbReference>
<feature type="transmembrane region" description="Helical" evidence="7">
    <location>
        <begin position="58"/>
        <end position="77"/>
    </location>
</feature>
<keyword evidence="3" id="KW-1003">Cell membrane</keyword>
<feature type="transmembrane region" description="Helical" evidence="7">
    <location>
        <begin position="89"/>
        <end position="109"/>
    </location>
</feature>
<dbReference type="InterPro" id="IPR036458">
    <property type="entry name" value="Na:dicarbo_symporter_sf"/>
</dbReference>
<feature type="transmembrane region" description="Helical" evidence="7">
    <location>
        <begin position="362"/>
        <end position="380"/>
    </location>
</feature>
<feature type="transmembrane region" description="Helical" evidence="7">
    <location>
        <begin position="154"/>
        <end position="176"/>
    </location>
</feature>
<evidence type="ECO:0000256" key="2">
    <source>
        <dbReference type="ARBA" id="ARBA00022448"/>
    </source>
</evidence>
<keyword evidence="9" id="KW-1185">Reference proteome</keyword>
<feature type="transmembrane region" description="Helical" evidence="7">
    <location>
        <begin position="228"/>
        <end position="249"/>
    </location>
</feature>
<comment type="subcellular location">
    <subcellularLocation>
        <location evidence="1">Cell membrane</location>
        <topology evidence="1">Multi-pass membrane protein</topology>
    </subcellularLocation>
</comment>
<feature type="transmembrane region" description="Helical" evidence="7">
    <location>
        <begin position="188"/>
        <end position="208"/>
    </location>
</feature>
<evidence type="ECO:0000256" key="7">
    <source>
        <dbReference type="SAM" id="Phobius"/>
    </source>
</evidence>
<name>A0ABT4D435_9CLOT</name>
<dbReference type="RefSeq" id="WP_268059406.1">
    <property type="nucleotide sequence ID" value="NZ_JAPQFJ010000001.1"/>
</dbReference>
<reference evidence="8" key="1">
    <citation type="submission" date="2022-12" db="EMBL/GenBank/DDBJ databases">
        <title>Clostridium sp. nov., isolated from industrial wastewater.</title>
        <authorList>
            <person name="Jiayan W."/>
        </authorList>
    </citation>
    <scope>NUCLEOTIDE SEQUENCE</scope>
    <source>
        <strain evidence="8">ZC22-4</strain>
    </source>
</reference>
<evidence type="ECO:0000256" key="6">
    <source>
        <dbReference type="ARBA" id="ARBA00023136"/>
    </source>
</evidence>